<dbReference type="Gene3D" id="1.10.340.30">
    <property type="entry name" value="Hypothetical protein, domain 2"/>
    <property type="match status" value="1"/>
</dbReference>
<evidence type="ECO:0000313" key="5">
    <source>
        <dbReference type="EMBL" id="CAE0056912.1"/>
    </source>
</evidence>
<keyword evidence="1" id="KW-0862">Zinc</keyword>
<dbReference type="Pfam" id="PF03352">
    <property type="entry name" value="Adenine_glyco"/>
    <property type="match status" value="1"/>
</dbReference>
<dbReference type="PANTHER" id="PTHR30037:SF4">
    <property type="entry name" value="DNA-3-METHYLADENINE GLYCOSYLASE I"/>
    <property type="match status" value="1"/>
</dbReference>
<dbReference type="GO" id="GO:0006284">
    <property type="term" value="P:base-excision repair"/>
    <property type="evidence" value="ECO:0007669"/>
    <property type="project" value="InterPro"/>
</dbReference>
<dbReference type="EMBL" id="HBHW01032395">
    <property type="protein sequence ID" value="CAE0056897.1"/>
    <property type="molecule type" value="Transcribed_RNA"/>
</dbReference>
<accession>A0A7S2ZZN2</accession>
<evidence type="ECO:0000313" key="6">
    <source>
        <dbReference type="EMBL" id="CAE0056917.1"/>
    </source>
</evidence>
<proteinExistence type="predicted"/>
<name>A0A7S2ZZN2_9RHOD</name>
<evidence type="ECO:0000313" key="3">
    <source>
        <dbReference type="EMBL" id="CAE0056897.1"/>
    </source>
</evidence>
<dbReference type="SUPFAM" id="SSF48150">
    <property type="entry name" value="DNA-glycosylase"/>
    <property type="match status" value="1"/>
</dbReference>
<dbReference type="AlphaFoldDB" id="A0A7S2ZZN2"/>
<reference evidence="5" key="1">
    <citation type="submission" date="2021-01" db="EMBL/GenBank/DDBJ databases">
        <authorList>
            <person name="Corre E."/>
            <person name="Pelletier E."/>
            <person name="Niang G."/>
            <person name="Scheremetjew M."/>
            <person name="Finn R."/>
            <person name="Kale V."/>
            <person name="Holt S."/>
            <person name="Cochrane G."/>
            <person name="Meng A."/>
            <person name="Brown T."/>
            <person name="Cohen L."/>
        </authorList>
    </citation>
    <scope>NUCLEOTIDE SEQUENCE</scope>
    <source>
        <strain evidence="5">CCMP 769</strain>
    </source>
</reference>
<evidence type="ECO:0000256" key="1">
    <source>
        <dbReference type="PIRSR" id="PIRSR605019-1"/>
    </source>
</evidence>
<dbReference type="GO" id="GO:0046872">
    <property type="term" value="F:metal ion binding"/>
    <property type="evidence" value="ECO:0007669"/>
    <property type="project" value="UniProtKB-KW"/>
</dbReference>
<feature type="binding site" evidence="1">
    <location>
        <position position="78"/>
    </location>
    <ligand>
        <name>Zn(2+)</name>
        <dbReference type="ChEBI" id="CHEBI:29105"/>
    </ligand>
</feature>
<sequence length="301" mass="33808">MRAIRSVTFVSSLLLGHPNNQHIMVSTRSMVRPANVRLAAATRGTSEGEEEPAKKKKPRSPRKKSEPEPVVDDGLHRCPWAGYEEVDYHDKEWGRPVYDDVKLFEFITLEGAQAGLSWRTILRKRENYREAFAGFDPCVVAQFGPDKVEELMQDSGVIRHRGKIESTITNARLVLEIQKEHGSLSNYIWSFVDGKPIINRFKFMGDVPLASEEAKVMAKEMKKKGFKFFGPTIAYAFMQAVSGNTFTPANLVRIPRPRTNKSGLNFSLELLGSQVGMVNDHTVDCFCYTECGGKPEHATAP</sequence>
<feature type="binding site" evidence="1">
    <location>
        <position position="89"/>
    </location>
    <ligand>
        <name>Zn(2+)</name>
        <dbReference type="ChEBI" id="CHEBI:29105"/>
    </ligand>
</feature>
<feature type="region of interest" description="Disordered" evidence="2">
    <location>
        <begin position="40"/>
        <end position="73"/>
    </location>
</feature>
<dbReference type="InterPro" id="IPR011257">
    <property type="entry name" value="DNA_glycosylase"/>
</dbReference>
<dbReference type="PANTHER" id="PTHR30037">
    <property type="entry name" value="DNA-3-METHYLADENINE GLYCOSYLASE 1"/>
    <property type="match status" value="1"/>
</dbReference>
<protein>
    <recommendedName>
        <fullName evidence="7">DNA-3-methyladenine glycosylase I</fullName>
    </recommendedName>
</protein>
<dbReference type="EMBL" id="HBHW01032405">
    <property type="protein sequence ID" value="CAE0056907.1"/>
    <property type="molecule type" value="Transcribed_RNA"/>
</dbReference>
<evidence type="ECO:0000256" key="2">
    <source>
        <dbReference type="SAM" id="MobiDB-lite"/>
    </source>
</evidence>
<dbReference type="EMBL" id="HBHW01032415">
    <property type="protein sequence ID" value="CAE0056917.1"/>
    <property type="molecule type" value="Transcribed_RNA"/>
</dbReference>
<keyword evidence="1" id="KW-0479">Metal-binding</keyword>
<evidence type="ECO:0000313" key="4">
    <source>
        <dbReference type="EMBL" id="CAE0056907.1"/>
    </source>
</evidence>
<dbReference type="InterPro" id="IPR052891">
    <property type="entry name" value="DNA-3mA_glycosylase"/>
</dbReference>
<dbReference type="EMBL" id="HBHW01032410">
    <property type="protein sequence ID" value="CAE0056912.1"/>
    <property type="molecule type" value="Transcribed_RNA"/>
</dbReference>
<dbReference type="GO" id="GO:0008725">
    <property type="term" value="F:DNA-3-methyladenine glycosylase activity"/>
    <property type="evidence" value="ECO:0007669"/>
    <property type="project" value="InterPro"/>
</dbReference>
<organism evidence="5">
    <name type="scientific">Rhodosorus marinus</name>
    <dbReference type="NCBI Taxonomy" id="101924"/>
    <lineage>
        <taxon>Eukaryota</taxon>
        <taxon>Rhodophyta</taxon>
        <taxon>Stylonematophyceae</taxon>
        <taxon>Stylonematales</taxon>
        <taxon>Stylonemataceae</taxon>
        <taxon>Rhodosorus</taxon>
    </lineage>
</organism>
<gene>
    <name evidence="3" type="ORF">RMAR00112_LOCUS24943</name>
    <name evidence="4" type="ORF">RMAR00112_LOCUS24953</name>
    <name evidence="5" type="ORF">RMAR00112_LOCUS24958</name>
    <name evidence="6" type="ORF">RMAR00112_LOCUS24963</name>
</gene>
<evidence type="ECO:0008006" key="7">
    <source>
        <dbReference type="Google" id="ProtNLM"/>
    </source>
</evidence>
<dbReference type="InterPro" id="IPR005019">
    <property type="entry name" value="Adenine_glyco"/>
</dbReference>